<accession>A0ABQ9M706</accession>
<evidence type="ECO:0000313" key="4">
    <source>
        <dbReference type="Proteomes" id="UP001174677"/>
    </source>
</evidence>
<proteinExistence type="predicted"/>
<dbReference type="PANTHER" id="PTHR34663">
    <property type="entry name" value="OS06G0637400 PROTEIN"/>
    <property type="match status" value="1"/>
</dbReference>
<keyword evidence="4" id="KW-1185">Reference proteome</keyword>
<dbReference type="EMBL" id="JARPOI010000008">
    <property type="protein sequence ID" value="KAJ9175242.1"/>
    <property type="molecule type" value="Genomic_DNA"/>
</dbReference>
<evidence type="ECO:0000313" key="3">
    <source>
        <dbReference type="EMBL" id="KAJ9175242.1"/>
    </source>
</evidence>
<dbReference type="PANTHER" id="PTHR34663:SF19">
    <property type="match status" value="1"/>
</dbReference>
<dbReference type="InterPro" id="IPR044700">
    <property type="entry name" value="PIP2/PIPL1"/>
</dbReference>
<sequence length="102" mass="10610">MGREQKSITLFSTLLLGSLLFSTSMLHGAEARLLLSGASRLHEDVVKEIEGVVKGLSLAALKKSGPSPGIGHGYKNFQALGAAKDSGPSPGEGHKYVTGDHP</sequence>
<reference evidence="3 4" key="1">
    <citation type="journal article" date="2023" name="Plant Biotechnol. J.">
        <title>Chromosome-level wild Hevea brasiliensis genome provides new tools for genomic-assisted breeding and valuable loci to elevate rubber yield.</title>
        <authorList>
            <person name="Cheng H."/>
            <person name="Song X."/>
            <person name="Hu Y."/>
            <person name="Wu T."/>
            <person name="Yang Q."/>
            <person name="An Z."/>
            <person name="Feng S."/>
            <person name="Deng Z."/>
            <person name="Wu W."/>
            <person name="Zeng X."/>
            <person name="Tu M."/>
            <person name="Wang X."/>
            <person name="Huang H."/>
        </authorList>
    </citation>
    <scope>NUCLEOTIDE SEQUENCE [LARGE SCALE GENOMIC DNA]</scope>
    <source>
        <strain evidence="3">MT/VB/25A 57/8</strain>
    </source>
</reference>
<feature type="region of interest" description="Disordered" evidence="1">
    <location>
        <begin position="81"/>
        <end position="102"/>
    </location>
</feature>
<name>A0ABQ9M706_HEVBR</name>
<feature type="signal peptide" evidence="2">
    <location>
        <begin position="1"/>
        <end position="31"/>
    </location>
</feature>
<comment type="caution">
    <text evidence="3">The sequence shown here is derived from an EMBL/GenBank/DDBJ whole genome shotgun (WGS) entry which is preliminary data.</text>
</comment>
<evidence type="ECO:0000256" key="2">
    <source>
        <dbReference type="SAM" id="SignalP"/>
    </source>
</evidence>
<feature type="compositionally biased region" description="Basic and acidic residues" evidence="1">
    <location>
        <begin position="92"/>
        <end position="102"/>
    </location>
</feature>
<dbReference type="Proteomes" id="UP001174677">
    <property type="component" value="Chromosome 8"/>
</dbReference>
<feature type="chain" id="PRO_5047206266" evidence="2">
    <location>
        <begin position="32"/>
        <end position="102"/>
    </location>
</feature>
<organism evidence="3 4">
    <name type="scientific">Hevea brasiliensis</name>
    <name type="common">Para rubber tree</name>
    <name type="synonym">Siphonia brasiliensis</name>
    <dbReference type="NCBI Taxonomy" id="3981"/>
    <lineage>
        <taxon>Eukaryota</taxon>
        <taxon>Viridiplantae</taxon>
        <taxon>Streptophyta</taxon>
        <taxon>Embryophyta</taxon>
        <taxon>Tracheophyta</taxon>
        <taxon>Spermatophyta</taxon>
        <taxon>Magnoliopsida</taxon>
        <taxon>eudicotyledons</taxon>
        <taxon>Gunneridae</taxon>
        <taxon>Pentapetalae</taxon>
        <taxon>rosids</taxon>
        <taxon>fabids</taxon>
        <taxon>Malpighiales</taxon>
        <taxon>Euphorbiaceae</taxon>
        <taxon>Crotonoideae</taxon>
        <taxon>Micrandreae</taxon>
        <taxon>Hevea</taxon>
    </lineage>
</organism>
<gene>
    <name evidence="3" type="ORF">P3X46_013816</name>
</gene>
<evidence type="ECO:0000256" key="1">
    <source>
        <dbReference type="SAM" id="MobiDB-lite"/>
    </source>
</evidence>
<keyword evidence="2" id="KW-0732">Signal</keyword>
<protein>
    <submittedName>
        <fullName evidence="3">Uncharacterized protein</fullName>
    </submittedName>
</protein>